<dbReference type="InterPro" id="IPR016772">
    <property type="entry name" value="UCP020408"/>
</dbReference>
<protein>
    <recommendedName>
        <fullName evidence="5">DUF2325 domain-containing protein</fullName>
    </recommendedName>
</protein>
<evidence type="ECO:0000256" key="2">
    <source>
        <dbReference type="SAM" id="Coils"/>
    </source>
</evidence>
<dbReference type="Proteomes" id="UP000076962">
    <property type="component" value="Unassembled WGS sequence"/>
</dbReference>
<accession>A0A0A6RKM2</accession>
<evidence type="ECO:0000313" key="4">
    <source>
        <dbReference type="Proteomes" id="UP000076962"/>
    </source>
</evidence>
<keyword evidence="4" id="KW-1185">Reference proteome</keyword>
<evidence type="ECO:0000313" key="3">
    <source>
        <dbReference type="EMBL" id="OAD19114.1"/>
    </source>
</evidence>
<sequence>MNLLKRQSQRTKLHQLDDRFHCSLIGTCLTLKELRRLYRKLKFITKSPLTDHDLHRIFVGIAGETSYANRRLQKYIDEKYQRIIKQFSKVQSVDVLETLWQEALEKGEVAGVYWALVTHPDVTDALLNKAYGDIHMLSHLSGASVRVDMQELSILRRRTKVLEKEIADAFVESQSRLKEKDKIIHTLKSRLTSVEKVESQLEKIQTQRETLEKEPVIAQLRKEIKELFTKLSVEQERGKRMEKELEYWQSFALAYEERHLTLEQRLTQTLQECDALELSLSRVLSADCSKSCSVEQKKSCTNTDLCGRCILFVGGRTAQSKHFRHLVEQYNGRFIYHDGGREDGSFRLGSILSQADAVLCPLDCISHDAMNKIKRYCEHNTKQLVMMPRSSLSAFVKGLNVSLFWHDPCGVGRAVLQS</sequence>
<keyword evidence="2" id="KW-0175">Coiled coil</keyword>
<feature type="coiled-coil region" evidence="2">
    <location>
        <begin position="194"/>
        <end position="237"/>
    </location>
</feature>
<comment type="caution">
    <text evidence="3">The sequence shown here is derived from an EMBL/GenBank/DDBJ whole genome shotgun (WGS) entry which is preliminary data.</text>
</comment>
<evidence type="ECO:0000256" key="1">
    <source>
        <dbReference type="ARBA" id="ARBA00007189"/>
    </source>
</evidence>
<name>A0A0A6RKM2_9GAMM</name>
<comment type="similarity">
    <text evidence="1">Belongs to the UPF0751 family.</text>
</comment>
<reference evidence="3 4" key="1">
    <citation type="submission" date="2016-05" db="EMBL/GenBank/DDBJ databases">
        <title>Single-cell genome of chain-forming Candidatus Thiomargarita nelsonii and comparison to other large sulfur-oxidizing bacteria.</title>
        <authorList>
            <person name="Winkel M."/>
            <person name="Salman V."/>
            <person name="Woyke T."/>
            <person name="Schulz-Vogt H."/>
            <person name="Richter M."/>
            <person name="Flood B."/>
            <person name="Bailey J."/>
            <person name="Amann R."/>
            <person name="Mussmann M."/>
        </authorList>
    </citation>
    <scope>NUCLEOTIDE SEQUENCE [LARGE SCALE GENOMIC DNA]</scope>
    <source>
        <strain evidence="3 4">THI036</strain>
    </source>
</reference>
<dbReference type="AlphaFoldDB" id="A0A0A6RKM2"/>
<dbReference type="EMBL" id="LUTY01002939">
    <property type="protein sequence ID" value="OAD19114.1"/>
    <property type="molecule type" value="Genomic_DNA"/>
</dbReference>
<proteinExistence type="inferred from homology"/>
<evidence type="ECO:0008006" key="5">
    <source>
        <dbReference type="Google" id="ProtNLM"/>
    </source>
</evidence>
<organism evidence="3 4">
    <name type="scientific">Candidatus Thiomargarita nelsonii</name>
    <dbReference type="NCBI Taxonomy" id="1003181"/>
    <lineage>
        <taxon>Bacteria</taxon>
        <taxon>Pseudomonadati</taxon>
        <taxon>Pseudomonadota</taxon>
        <taxon>Gammaproteobacteria</taxon>
        <taxon>Thiotrichales</taxon>
        <taxon>Thiotrichaceae</taxon>
        <taxon>Thiomargarita</taxon>
    </lineage>
</organism>
<dbReference type="Pfam" id="PF10087">
    <property type="entry name" value="DUF2325"/>
    <property type="match status" value="1"/>
</dbReference>
<gene>
    <name evidence="3" type="ORF">THIOM_005264</name>
</gene>